<dbReference type="Proteomes" id="UP001195483">
    <property type="component" value="Unassembled WGS sequence"/>
</dbReference>
<reference evidence="1" key="1">
    <citation type="journal article" date="2021" name="Genome Biol. Evol.">
        <title>A High-Quality Reference Genome for a Parasitic Bivalve with Doubly Uniparental Inheritance (Bivalvia: Unionida).</title>
        <authorList>
            <person name="Smith C.H."/>
        </authorList>
    </citation>
    <scope>NUCLEOTIDE SEQUENCE</scope>
    <source>
        <strain evidence="1">CHS0354</strain>
    </source>
</reference>
<evidence type="ECO:0000313" key="1">
    <source>
        <dbReference type="EMBL" id="KAK3609375.1"/>
    </source>
</evidence>
<dbReference type="AlphaFoldDB" id="A0AAE0WDI9"/>
<sequence>MDRYLAASDRAANYLASQIQEDGTLANSEANQDVAAMYKLTTLLLISGKITEAQRLLNRIKKDFLQANGDVVSFPDKSGRDRKSSSDAMSHHWNYLNVWIALGAQRLGRFDVSQRIFAYSKTFYSPAVNACCVTDPYDPQNNDQTVDTLNTAHLGLLLLYFGDLKTAKACGETLIAFVDRQPNFDTTFYQRMSAKTGELITSHIPDSLAPHFVIRKNQPYQLYFYIGYYVIFMTKLYKVTQERKYIDYAQKVLDFALDCDKSIYTFFLSHKVAYGAALVASETKFEKYHNLATTIADFLVSQQTDEGLFCKDLGIIDKFDQSTEIGIWLREIHAELASQNKTFITK</sequence>
<reference evidence="1" key="3">
    <citation type="submission" date="2023-05" db="EMBL/GenBank/DDBJ databases">
        <authorList>
            <person name="Smith C.H."/>
        </authorList>
    </citation>
    <scope>NUCLEOTIDE SEQUENCE</scope>
    <source>
        <strain evidence="1">CHS0354</strain>
        <tissue evidence="1">Mantle</tissue>
    </source>
</reference>
<organism evidence="1 2">
    <name type="scientific">Potamilus streckersoni</name>
    <dbReference type="NCBI Taxonomy" id="2493646"/>
    <lineage>
        <taxon>Eukaryota</taxon>
        <taxon>Metazoa</taxon>
        <taxon>Spiralia</taxon>
        <taxon>Lophotrochozoa</taxon>
        <taxon>Mollusca</taxon>
        <taxon>Bivalvia</taxon>
        <taxon>Autobranchia</taxon>
        <taxon>Heteroconchia</taxon>
        <taxon>Palaeoheterodonta</taxon>
        <taxon>Unionida</taxon>
        <taxon>Unionoidea</taxon>
        <taxon>Unionidae</taxon>
        <taxon>Ambleminae</taxon>
        <taxon>Lampsilini</taxon>
        <taxon>Potamilus</taxon>
    </lineage>
</organism>
<reference evidence="1" key="2">
    <citation type="journal article" date="2021" name="Genome Biol. Evol.">
        <title>Developing a high-quality reference genome for a parasitic bivalve with doubly uniparental inheritance (Bivalvia: Unionida).</title>
        <authorList>
            <person name="Smith C.H."/>
        </authorList>
    </citation>
    <scope>NUCLEOTIDE SEQUENCE</scope>
    <source>
        <strain evidence="1">CHS0354</strain>
        <tissue evidence="1">Mantle</tissue>
    </source>
</reference>
<proteinExistence type="predicted"/>
<dbReference type="EMBL" id="JAEAOA010002143">
    <property type="protein sequence ID" value="KAK3609375.1"/>
    <property type="molecule type" value="Genomic_DNA"/>
</dbReference>
<evidence type="ECO:0000313" key="2">
    <source>
        <dbReference type="Proteomes" id="UP001195483"/>
    </source>
</evidence>
<keyword evidence="2" id="KW-1185">Reference proteome</keyword>
<dbReference type="GO" id="GO:0005975">
    <property type="term" value="P:carbohydrate metabolic process"/>
    <property type="evidence" value="ECO:0007669"/>
    <property type="project" value="InterPro"/>
</dbReference>
<comment type="caution">
    <text evidence="1">The sequence shown here is derived from an EMBL/GenBank/DDBJ whole genome shotgun (WGS) entry which is preliminary data.</text>
</comment>
<gene>
    <name evidence="1" type="ORF">CHS0354_036615</name>
</gene>
<name>A0AAE0WDI9_9BIVA</name>
<dbReference type="InterPro" id="IPR008928">
    <property type="entry name" value="6-hairpin_glycosidase_sf"/>
</dbReference>
<dbReference type="SUPFAM" id="SSF48208">
    <property type="entry name" value="Six-hairpin glycosidases"/>
    <property type="match status" value="1"/>
</dbReference>
<protein>
    <submittedName>
        <fullName evidence="1">Uncharacterized protein</fullName>
    </submittedName>
</protein>
<accession>A0AAE0WDI9</accession>